<organism evidence="1 2">
    <name type="scientific">Methylophaga nitratireducenticrescens</name>
    <dbReference type="NCBI Taxonomy" id="754476"/>
    <lineage>
        <taxon>Bacteria</taxon>
        <taxon>Pseudomonadati</taxon>
        <taxon>Pseudomonadota</taxon>
        <taxon>Gammaproteobacteria</taxon>
        <taxon>Thiotrichales</taxon>
        <taxon>Piscirickettsiaceae</taxon>
        <taxon>Methylophaga</taxon>
    </lineage>
</organism>
<dbReference type="PATRIC" id="fig|754476.3.peg.3012"/>
<keyword evidence="2" id="KW-1185">Reference proteome</keyword>
<dbReference type="EMBL" id="CP003390">
    <property type="protein sequence ID" value="AFI85839.1"/>
    <property type="molecule type" value="Genomic_DNA"/>
</dbReference>
<proteinExistence type="predicted"/>
<reference evidence="1 2" key="1">
    <citation type="journal article" date="2012" name="J. Bacteriol.">
        <title>Complete genome sequences of Methylophaga sp. strain JAM1 and Methylophaga sp. strain JAM7.</title>
        <authorList>
            <person name="Villeneuve C."/>
            <person name="Martineau C."/>
            <person name="Mauffrey F."/>
            <person name="Villemur R."/>
        </authorList>
    </citation>
    <scope>NUCLEOTIDE SEQUENCE [LARGE SCALE GENOMIC DNA]</scope>
    <source>
        <strain evidence="1 2">JAM1</strain>
    </source>
</reference>
<protein>
    <submittedName>
        <fullName evidence="1">Uncharacterized protein</fullName>
    </submittedName>
</protein>
<dbReference type="STRING" id="754476.Q7A_3066"/>
<reference evidence="1 2" key="2">
    <citation type="journal article" date="2013" name="Int. J. Syst. Evol. Microbiol.">
        <title>Methylophaga nitratireducenticrescens sp. nov. and Methylophaga frappieri sp. nov., isolated from the biofilm of the methanol-fed denitrification system treating the seawater at the Montreal Biodome.</title>
        <authorList>
            <person name="Villeneuve C."/>
            <person name="Martineau C."/>
            <person name="Mauffrey F."/>
            <person name="Villemur R."/>
        </authorList>
    </citation>
    <scope>NUCLEOTIDE SEQUENCE [LARGE SCALE GENOMIC DNA]</scope>
    <source>
        <strain evidence="1 2">JAM1</strain>
    </source>
</reference>
<dbReference type="HOGENOM" id="CLU_3312596_0_0_6"/>
<accession>I1XN70</accession>
<gene>
    <name evidence="1" type="ordered locus">Q7A_3066</name>
</gene>
<sequence length="39" mass="4548">MAEDALFWEIRRSTEHLLLAKTVGKPSKITENHSHFKLI</sequence>
<dbReference type="AlphaFoldDB" id="I1XN70"/>
<name>I1XN70_METNJ</name>
<dbReference type="Proteomes" id="UP000009144">
    <property type="component" value="Chromosome"/>
</dbReference>
<evidence type="ECO:0000313" key="1">
    <source>
        <dbReference type="EMBL" id="AFI85839.1"/>
    </source>
</evidence>
<evidence type="ECO:0000313" key="2">
    <source>
        <dbReference type="Proteomes" id="UP000009144"/>
    </source>
</evidence>